<reference evidence="1 2" key="1">
    <citation type="submission" date="2016-03" db="EMBL/GenBank/DDBJ databases">
        <title>Comparative genomics of 54 Lactobacillus plantarum strains reveals genomic uncoupling from niche constraints.</title>
        <authorList>
            <person name="Martino M.E."/>
        </authorList>
    </citation>
    <scope>NUCLEOTIDE SEQUENCE [LARGE SCALE GENOMIC DNA]</scope>
    <source>
        <strain evidence="1 2">19.1</strain>
    </source>
</reference>
<protein>
    <submittedName>
        <fullName evidence="1">Uncharacterized protein</fullName>
    </submittedName>
</protein>
<proteinExistence type="predicted"/>
<dbReference type="PATRIC" id="fig|1590.142.peg.2851"/>
<dbReference type="EMBL" id="LUXM01000037">
    <property type="protein sequence ID" value="KZU92970.1"/>
    <property type="molecule type" value="Genomic_DNA"/>
</dbReference>
<name>A0A165Q5T6_LACPN</name>
<organism evidence="1 2">
    <name type="scientific">Lactiplantibacillus plantarum</name>
    <name type="common">Lactobacillus plantarum</name>
    <dbReference type="NCBI Taxonomy" id="1590"/>
    <lineage>
        <taxon>Bacteria</taxon>
        <taxon>Bacillati</taxon>
        <taxon>Bacillota</taxon>
        <taxon>Bacilli</taxon>
        <taxon>Lactobacillales</taxon>
        <taxon>Lactobacillaceae</taxon>
        <taxon>Lactiplantibacillus</taxon>
    </lineage>
</organism>
<dbReference type="AlphaFoldDB" id="A0A165Q5T6"/>
<evidence type="ECO:0000313" key="2">
    <source>
        <dbReference type="Proteomes" id="UP000076882"/>
    </source>
</evidence>
<gene>
    <name evidence="1" type="ORF">Lp19_2673</name>
</gene>
<evidence type="ECO:0000313" key="1">
    <source>
        <dbReference type="EMBL" id="KZU92970.1"/>
    </source>
</evidence>
<dbReference type="Proteomes" id="UP000076882">
    <property type="component" value="Unassembled WGS sequence"/>
</dbReference>
<sequence length="39" mass="4475">MRLAFFDGANRPSVKKYFQKAAVALRQSVFGYKRVNPNV</sequence>
<accession>A0A165Q5T6</accession>
<comment type="caution">
    <text evidence="1">The sequence shown here is derived from an EMBL/GenBank/DDBJ whole genome shotgun (WGS) entry which is preliminary data.</text>
</comment>